<keyword evidence="2" id="KW-0547">Nucleotide-binding</keyword>
<dbReference type="SUPFAM" id="SSF63520">
    <property type="entry name" value="PTS-regulatory domain, PRD"/>
    <property type="match status" value="1"/>
</dbReference>
<evidence type="ECO:0000256" key="3">
    <source>
        <dbReference type="ARBA" id="ARBA00022840"/>
    </source>
</evidence>
<keyword evidence="1" id="KW-0808">Transferase</keyword>
<feature type="domain" description="PTS EIIA type-4" evidence="5">
    <location>
        <begin position="535"/>
        <end position="671"/>
    </location>
</feature>
<dbReference type="InterPro" id="IPR036634">
    <property type="entry name" value="PRD_sf"/>
</dbReference>
<geneLocation type="plasmid" evidence="8">
    <name>pl11822-2</name>
</geneLocation>
<dbReference type="CDD" id="cd00009">
    <property type="entry name" value="AAA"/>
    <property type="match status" value="1"/>
</dbReference>
<dbReference type="GO" id="GO:0009401">
    <property type="term" value="P:phosphoenolpyruvate-dependent sugar phosphotransferase system"/>
    <property type="evidence" value="ECO:0007669"/>
    <property type="project" value="InterPro"/>
</dbReference>
<dbReference type="PANTHER" id="PTHR32071:SF38">
    <property type="entry name" value="PSP OPERON TRANSCRIPTIONAL ACTIVATOR"/>
    <property type="match status" value="1"/>
</dbReference>
<dbReference type="PROSITE" id="PS51372">
    <property type="entry name" value="PRD_2"/>
    <property type="match status" value="1"/>
</dbReference>
<sequence length="891" mass="100334">MFIEKNNYTAESISLELKIQRNSASHYLNELASENKVIKVSGRPVLFFDKQSVENRYRVKLNNYYNSMRELNEMFVTPNRDAIFDHVIGSAGSLHSQIEQLKAAAYYPGNGLPILFSGPTGVGKSYLAQEYFEFCKVQGLISMEGNFVQLNCAEYADNPELLSSILFGYTKGAFTGAEEDKSGLFDKANNGVLFLDEVHRLNAKGQERLFTYLDRGTIAPLGEAGREKSVNVRLILATTEDIKSNFLQTFIRRIPIHIIIPSLLERPKSELEELIFSFYQSQAKKVDSPLLIKGNVYHALMNANYENNIGDLKNYITLSVANGLMSSIGQDKVFIDLNCLPVQVGVQELKHIVDPIEKEKDIQIDKDTDIGSLSGYQAIEKKVKQVLLTIIKLSNSEITSREELFRQINILTDTLLSDSVVSLETDEYLLIKKGIRIMLETLREQFHIDFLGNLGNELSKYLYIRHFYAVDKELEREINQNAVKKVLASSAFKKKLLSLALQVLENTLNFKATKMDELVMGVYLGSAVLTDDSSTLRCVIIAHGQSTASSMAEVVNHLIGRSVVDSIDMPFDVSPTEIGNTLTRFVSERKFLQGLVLLVDMGSLTEIEEKISTNVDFPIGMATNVSTFVALEVAESIEKKLTLEQILERIKKDADIKTKLKYPTQIKRDIIITCCATGQGTAVKIKDLLESSFPASVDTKIFAYDEQQLENHSIKRMIKSSYNCLAVVGTIDPKLDAVPFFSLESLITGSDFDQLIALLKPENVMDKRNLEVNLVRNFTVERVLGTLTILDARTVLRAIDRFIEKYEHVSGFTLNNQSRVALYVHISALVERLIRNEPMTSYTNISKLQASKAEELRQIKTAFSVIENLYSVKIPMTEIAYIFELLEKTRV</sequence>
<evidence type="ECO:0000259" key="4">
    <source>
        <dbReference type="PROSITE" id="PS50045"/>
    </source>
</evidence>
<dbReference type="GO" id="GO:0005524">
    <property type="term" value="F:ATP binding"/>
    <property type="evidence" value="ECO:0007669"/>
    <property type="project" value="UniProtKB-KW"/>
</dbReference>
<evidence type="ECO:0000313" key="8">
    <source>
        <dbReference type="Proteomes" id="UP000314960"/>
    </source>
</evidence>
<dbReference type="InterPro" id="IPR002078">
    <property type="entry name" value="Sigma_54_int"/>
</dbReference>
<dbReference type="GO" id="GO:0016020">
    <property type="term" value="C:membrane"/>
    <property type="evidence" value="ECO:0007669"/>
    <property type="project" value="InterPro"/>
</dbReference>
<evidence type="ECO:0000259" key="6">
    <source>
        <dbReference type="PROSITE" id="PS51372"/>
    </source>
</evidence>
<feature type="domain" description="Sigma-54 factor interaction" evidence="4">
    <location>
        <begin position="87"/>
        <end position="321"/>
    </location>
</feature>
<protein>
    <submittedName>
        <fullName evidence="7">Uncharacterized protein</fullName>
    </submittedName>
</protein>
<dbReference type="PROSITE" id="PS51096">
    <property type="entry name" value="PTS_EIIA_TYPE_4"/>
    <property type="match status" value="1"/>
</dbReference>
<dbReference type="GO" id="GO:0016740">
    <property type="term" value="F:transferase activity"/>
    <property type="evidence" value="ECO:0007669"/>
    <property type="project" value="UniProtKB-KW"/>
</dbReference>
<accession>A0A3S6QXV3</accession>
<dbReference type="InterPro" id="IPR027417">
    <property type="entry name" value="P-loop_NTPase"/>
</dbReference>
<dbReference type="PROSITE" id="PS50045">
    <property type="entry name" value="SIGMA54_INTERACT_4"/>
    <property type="match status" value="1"/>
</dbReference>
<feature type="domain" description="PRD" evidence="6">
    <location>
        <begin position="790"/>
        <end position="891"/>
    </location>
</feature>
<dbReference type="AlphaFoldDB" id="A0A3S6QXV3"/>
<dbReference type="InterPro" id="IPR036662">
    <property type="entry name" value="PTS_EIIA_man-typ_sf"/>
</dbReference>
<dbReference type="InterPro" id="IPR011608">
    <property type="entry name" value="PRD"/>
</dbReference>
<keyword evidence="7" id="KW-0614">Plasmid</keyword>
<gene>
    <name evidence="7" type="ORF">BSQ49_12475</name>
</gene>
<dbReference type="SMART" id="SM00382">
    <property type="entry name" value="AAA"/>
    <property type="match status" value="1"/>
</dbReference>
<dbReference type="Gene3D" id="3.40.50.510">
    <property type="entry name" value="Phosphotransferase system, mannose-type IIA component"/>
    <property type="match status" value="1"/>
</dbReference>
<dbReference type="InterPro" id="IPR003593">
    <property type="entry name" value="AAA+_ATPase"/>
</dbReference>
<dbReference type="GO" id="GO:0006355">
    <property type="term" value="P:regulation of DNA-templated transcription"/>
    <property type="evidence" value="ECO:0007669"/>
    <property type="project" value="InterPro"/>
</dbReference>
<evidence type="ECO:0000313" key="7">
    <source>
        <dbReference type="EMBL" id="AUJ31055.1"/>
    </source>
</evidence>
<name>A0A3S6QXV3_9LACO</name>
<keyword evidence="3" id="KW-0067">ATP-binding</keyword>
<dbReference type="SUPFAM" id="SSF53062">
    <property type="entry name" value="PTS system fructose IIA component-like"/>
    <property type="match status" value="1"/>
</dbReference>
<dbReference type="Pfam" id="PF00158">
    <property type="entry name" value="Sigma54_activat"/>
    <property type="match status" value="1"/>
</dbReference>
<reference evidence="7 8" key="1">
    <citation type="submission" date="2016-11" db="EMBL/GenBank/DDBJ databases">
        <title>Interaction between Lactobacillus species and yeast in water kefir.</title>
        <authorList>
            <person name="Behr J."/>
            <person name="Xu D."/>
            <person name="Vogel R.F."/>
        </authorList>
    </citation>
    <scope>NUCLEOTIDE SEQUENCE [LARGE SCALE GENOMIC DNA]</scope>
    <source>
        <strain evidence="7 8">TMW 1.1822</strain>
        <plasmid evidence="8">pl11822-2</plasmid>
    </source>
</reference>
<proteinExistence type="predicted"/>
<dbReference type="KEGG" id="lhw:BSQ49_12475"/>
<dbReference type="SUPFAM" id="SSF52540">
    <property type="entry name" value="P-loop containing nucleoside triphosphate hydrolases"/>
    <property type="match status" value="1"/>
</dbReference>
<dbReference type="Pfam" id="PF00874">
    <property type="entry name" value="PRD"/>
    <property type="match status" value="1"/>
</dbReference>
<organism evidence="7 8">
    <name type="scientific">Liquorilactobacillus hordei</name>
    <dbReference type="NCBI Taxonomy" id="468911"/>
    <lineage>
        <taxon>Bacteria</taxon>
        <taxon>Bacillati</taxon>
        <taxon>Bacillota</taxon>
        <taxon>Bacilli</taxon>
        <taxon>Lactobacillales</taxon>
        <taxon>Lactobacillaceae</taxon>
        <taxon>Liquorilactobacillus</taxon>
    </lineage>
</organism>
<evidence type="ECO:0000256" key="2">
    <source>
        <dbReference type="ARBA" id="ARBA00022741"/>
    </source>
</evidence>
<dbReference type="EMBL" id="CP018178">
    <property type="protein sequence ID" value="AUJ31055.1"/>
    <property type="molecule type" value="Genomic_DNA"/>
</dbReference>
<evidence type="ECO:0000256" key="1">
    <source>
        <dbReference type="ARBA" id="ARBA00022679"/>
    </source>
</evidence>
<dbReference type="Gene3D" id="3.40.50.300">
    <property type="entry name" value="P-loop containing nucleotide triphosphate hydrolases"/>
    <property type="match status" value="1"/>
</dbReference>
<dbReference type="Gene3D" id="1.10.1790.10">
    <property type="entry name" value="PRD domain"/>
    <property type="match status" value="1"/>
</dbReference>
<dbReference type="Proteomes" id="UP000314960">
    <property type="component" value="Plasmid pL11822-2"/>
</dbReference>
<dbReference type="PANTHER" id="PTHR32071">
    <property type="entry name" value="TRANSCRIPTIONAL REGULATORY PROTEIN"/>
    <property type="match status" value="1"/>
</dbReference>
<dbReference type="InterPro" id="IPR004701">
    <property type="entry name" value="PTS_EIIA_man-typ"/>
</dbReference>
<evidence type="ECO:0000259" key="5">
    <source>
        <dbReference type="PROSITE" id="PS51096"/>
    </source>
</evidence>